<evidence type="ECO:0000313" key="4">
    <source>
        <dbReference type="Proteomes" id="UP000306808"/>
    </source>
</evidence>
<dbReference type="Proteomes" id="UP000306808">
    <property type="component" value="Unassembled WGS sequence"/>
</dbReference>
<dbReference type="InterPro" id="IPR016032">
    <property type="entry name" value="Sig_transdc_resp-reg_C-effctor"/>
</dbReference>
<organism evidence="3 4">
    <name type="scientific">Sphingobacterium olei</name>
    <dbReference type="NCBI Taxonomy" id="2571155"/>
    <lineage>
        <taxon>Bacteria</taxon>
        <taxon>Pseudomonadati</taxon>
        <taxon>Bacteroidota</taxon>
        <taxon>Sphingobacteriia</taxon>
        <taxon>Sphingobacteriales</taxon>
        <taxon>Sphingobacteriaceae</taxon>
        <taxon>Sphingobacterium</taxon>
    </lineage>
</organism>
<comment type="caution">
    <text evidence="3">The sequence shown here is derived from an EMBL/GenBank/DDBJ whole genome shotgun (WGS) entry which is preliminary data.</text>
</comment>
<feature type="domain" description="HTH luxR-type" evidence="2">
    <location>
        <begin position="167"/>
        <end position="224"/>
    </location>
</feature>
<keyword evidence="1" id="KW-0812">Transmembrane</keyword>
<sequence length="252" mass="29852">MARYLHYFISIIIYLVAYAVLQSANAQSISNTFKIQSLYKFDSQIQNNKDNNNKNIDISFEKTMPAEIHPYRKSFFTLISFTVLISITLFFAFKYYQNIQLEQRKAVDQLVHKVEELSQHQSSQKEEEKDKYIQELIELANNRNPIFFTKFNQYFPEFSRQLMTVSSFKLVAKEIEICAMLILNFDTKEIAYYTNSTTRSVESRKYRIRKKLQVPSSEDLTLWMQLKLPERLEQLRSQSVSLSTINLIQMHS</sequence>
<dbReference type="RefSeq" id="WP_136902624.1">
    <property type="nucleotide sequence ID" value="NZ_SUME01000008.1"/>
</dbReference>
<dbReference type="GO" id="GO:0006355">
    <property type="term" value="P:regulation of DNA-templated transcription"/>
    <property type="evidence" value="ECO:0007669"/>
    <property type="project" value="InterPro"/>
</dbReference>
<dbReference type="InterPro" id="IPR036388">
    <property type="entry name" value="WH-like_DNA-bd_sf"/>
</dbReference>
<dbReference type="SMART" id="SM00421">
    <property type="entry name" value="HTH_LUXR"/>
    <property type="match status" value="1"/>
</dbReference>
<gene>
    <name evidence="3" type="ORF">FAZ15_17540</name>
</gene>
<dbReference type="AlphaFoldDB" id="A0A4U0NGS4"/>
<name>A0A4U0NGS4_9SPHI</name>
<keyword evidence="1" id="KW-0472">Membrane</keyword>
<dbReference type="InterPro" id="IPR000792">
    <property type="entry name" value="Tscrpt_reg_LuxR_C"/>
</dbReference>
<protein>
    <recommendedName>
        <fullName evidence="2">HTH luxR-type domain-containing protein</fullName>
    </recommendedName>
</protein>
<reference evidence="3 4" key="1">
    <citation type="submission" date="2019-04" db="EMBL/GenBank/DDBJ databases">
        <title>Sphingobacterium olei sp. nov., isolated from oil-contaminated soil.</title>
        <authorList>
            <person name="Liu B."/>
        </authorList>
    </citation>
    <scope>NUCLEOTIDE SEQUENCE [LARGE SCALE GENOMIC DNA]</scope>
    <source>
        <strain evidence="3 4">HAL-9</strain>
    </source>
</reference>
<evidence type="ECO:0000313" key="3">
    <source>
        <dbReference type="EMBL" id="TJZ53163.1"/>
    </source>
</evidence>
<dbReference type="Gene3D" id="1.10.10.10">
    <property type="entry name" value="Winged helix-like DNA-binding domain superfamily/Winged helix DNA-binding domain"/>
    <property type="match status" value="1"/>
</dbReference>
<evidence type="ECO:0000259" key="2">
    <source>
        <dbReference type="SMART" id="SM00421"/>
    </source>
</evidence>
<proteinExistence type="predicted"/>
<keyword evidence="1" id="KW-1133">Transmembrane helix</keyword>
<dbReference type="OrthoDB" id="711632at2"/>
<feature type="transmembrane region" description="Helical" evidence="1">
    <location>
        <begin position="75"/>
        <end position="96"/>
    </location>
</feature>
<dbReference type="GO" id="GO:0003677">
    <property type="term" value="F:DNA binding"/>
    <property type="evidence" value="ECO:0007669"/>
    <property type="project" value="InterPro"/>
</dbReference>
<dbReference type="SUPFAM" id="SSF46894">
    <property type="entry name" value="C-terminal effector domain of the bipartite response regulators"/>
    <property type="match status" value="1"/>
</dbReference>
<keyword evidence="4" id="KW-1185">Reference proteome</keyword>
<accession>A0A4U0NGS4</accession>
<dbReference type="EMBL" id="SUME01000008">
    <property type="protein sequence ID" value="TJZ53163.1"/>
    <property type="molecule type" value="Genomic_DNA"/>
</dbReference>
<evidence type="ECO:0000256" key="1">
    <source>
        <dbReference type="SAM" id="Phobius"/>
    </source>
</evidence>